<dbReference type="SUPFAM" id="SSF54928">
    <property type="entry name" value="RNA-binding domain, RBD"/>
    <property type="match status" value="1"/>
</dbReference>
<feature type="domain" description="RRM" evidence="4">
    <location>
        <begin position="129"/>
        <end position="207"/>
    </location>
</feature>
<evidence type="ECO:0000256" key="2">
    <source>
        <dbReference type="PROSITE-ProRule" id="PRU00176"/>
    </source>
</evidence>
<feature type="domain" description="DRBM" evidence="5">
    <location>
        <begin position="373"/>
        <end position="453"/>
    </location>
</feature>
<dbReference type="PROSITE" id="PS50137">
    <property type="entry name" value="DS_RBD"/>
    <property type="match status" value="1"/>
</dbReference>
<dbReference type="Gene3D" id="3.30.70.330">
    <property type="match status" value="1"/>
</dbReference>
<reference evidence="7" key="2">
    <citation type="submission" date="2019-02" db="EMBL/GenBank/DDBJ databases">
        <title>Opniocepnalus argus Var Kimnra genome.</title>
        <authorList>
            <person name="Zhou C."/>
            <person name="Xiao S."/>
        </authorList>
    </citation>
    <scope>NUCLEOTIDE SEQUENCE [LARGE SCALE GENOMIC DNA]</scope>
</reference>
<dbReference type="Pfam" id="PF14709">
    <property type="entry name" value="DND1_DSRM"/>
    <property type="match status" value="1"/>
</dbReference>
<dbReference type="InterPro" id="IPR035979">
    <property type="entry name" value="RBD_domain_sf"/>
</dbReference>
<reference evidence="6 7" key="1">
    <citation type="submission" date="2019-02" db="EMBL/GenBank/DDBJ databases">
        <title>Opniocepnalus argus genome.</title>
        <authorList>
            <person name="Zhou C."/>
            <person name="Xiao S."/>
        </authorList>
    </citation>
    <scope>NUCLEOTIDE SEQUENCE [LARGE SCALE GENOMIC DNA]</scope>
    <source>
        <strain evidence="6">OARG1902GOOAL</strain>
        <tissue evidence="6">Muscle</tissue>
    </source>
</reference>
<evidence type="ECO:0000259" key="4">
    <source>
        <dbReference type="PROSITE" id="PS50102"/>
    </source>
</evidence>
<keyword evidence="7" id="KW-1185">Reference proteome</keyword>
<dbReference type="SUPFAM" id="SSF54768">
    <property type="entry name" value="dsRNA-binding domain-like"/>
    <property type="match status" value="1"/>
</dbReference>
<feature type="region of interest" description="Disordered" evidence="3">
    <location>
        <begin position="289"/>
        <end position="345"/>
    </location>
</feature>
<dbReference type="AlphaFoldDB" id="A0A6G1PU47"/>
<dbReference type="Gene3D" id="3.30.160.20">
    <property type="match status" value="1"/>
</dbReference>
<dbReference type="InterPro" id="IPR014720">
    <property type="entry name" value="dsRBD_dom"/>
</dbReference>
<evidence type="ECO:0000256" key="1">
    <source>
        <dbReference type="ARBA" id="ARBA00022884"/>
    </source>
</evidence>
<evidence type="ECO:0000256" key="3">
    <source>
        <dbReference type="SAM" id="MobiDB-lite"/>
    </source>
</evidence>
<proteinExistence type="predicted"/>
<keyword evidence="1 2" id="KW-0694">RNA-binding</keyword>
<evidence type="ECO:0000313" key="6">
    <source>
        <dbReference type="EMBL" id="KAF3693516.1"/>
    </source>
</evidence>
<gene>
    <name evidence="6" type="ORF">EXN66_Car009192</name>
</gene>
<name>A0A6G1PU47_CHAAH</name>
<dbReference type="Proteomes" id="UP000503349">
    <property type="component" value="Chromosome 9"/>
</dbReference>
<sequence>MHVPQVDTPEPINGVVFFLFTLKCELKVASHQFEDVRLKGVQQHERTVRAAGPTVGTYRALRGGVTVRASTTTTVAMENRQSQVLNLERVQALETWLKATNTQLIQVNGQRKYGGPPEVWDGPTPGTRSEVFISQIPRDAYEDLLIPLFSSVGPLWEFRLMMNFSGQNRGFAYAKYGSAAVANHAIQLLHGHMLEPGVRLCVRRSTEKRHLCIGDLPSTTKQEHLLQVLRVLAEGVERVSLKAGPGIEGVSAIVAFSSHHTASMAKKMLMEAFKKQFALNVSVKWQSTVKPRPDETIPTQKPPKSLQPFPLKPPRLIPNSPQSSVLPPPLSRPASTPPGFCRAVGRPTAPKHPYPPCSSNSSSCQGHKVSAASPVMLLGKVCEAIGFGQPVYEIYYSHTGPDGFIYFTYRVNIPGVTIPFKGLVMVLLGPSTTTIMEEAQQSAAHQVLQRVYNNQLDH</sequence>
<dbReference type="Pfam" id="PF00076">
    <property type="entry name" value="RRM_1"/>
    <property type="match status" value="1"/>
</dbReference>
<accession>A0A6G1PU47</accession>
<dbReference type="PANTHER" id="PTHR21245">
    <property type="entry name" value="HETEROGENEOUS NUCLEAR RIBONUCLEOPROTEIN"/>
    <property type="match status" value="1"/>
</dbReference>
<protein>
    <submittedName>
        <fullName evidence="6">Dead end protein 1</fullName>
    </submittedName>
</protein>
<dbReference type="PROSITE" id="PS50102">
    <property type="entry name" value="RRM"/>
    <property type="match status" value="1"/>
</dbReference>
<evidence type="ECO:0000259" key="5">
    <source>
        <dbReference type="PROSITE" id="PS50137"/>
    </source>
</evidence>
<dbReference type="InterPro" id="IPR000504">
    <property type="entry name" value="RRM_dom"/>
</dbReference>
<dbReference type="EMBL" id="CM015720">
    <property type="protein sequence ID" value="KAF3693516.1"/>
    <property type="molecule type" value="Genomic_DNA"/>
</dbReference>
<dbReference type="SMART" id="SM00360">
    <property type="entry name" value="RRM"/>
    <property type="match status" value="1"/>
</dbReference>
<dbReference type="GO" id="GO:0003723">
    <property type="term" value="F:RNA binding"/>
    <property type="evidence" value="ECO:0007669"/>
    <property type="project" value="UniProtKB-UniRule"/>
</dbReference>
<dbReference type="InterPro" id="IPR012677">
    <property type="entry name" value="Nucleotide-bd_a/b_plait_sf"/>
</dbReference>
<evidence type="ECO:0000313" key="7">
    <source>
        <dbReference type="Proteomes" id="UP000503349"/>
    </source>
</evidence>
<organism evidence="6 7">
    <name type="scientific">Channa argus</name>
    <name type="common">Northern snakehead</name>
    <name type="synonym">Ophicephalus argus</name>
    <dbReference type="NCBI Taxonomy" id="215402"/>
    <lineage>
        <taxon>Eukaryota</taxon>
        <taxon>Metazoa</taxon>
        <taxon>Chordata</taxon>
        <taxon>Craniata</taxon>
        <taxon>Vertebrata</taxon>
        <taxon>Euteleostomi</taxon>
        <taxon>Actinopterygii</taxon>
        <taxon>Neopterygii</taxon>
        <taxon>Teleostei</taxon>
        <taxon>Neoteleostei</taxon>
        <taxon>Acanthomorphata</taxon>
        <taxon>Anabantaria</taxon>
        <taxon>Anabantiformes</taxon>
        <taxon>Channoidei</taxon>
        <taxon>Channidae</taxon>
        <taxon>Channa</taxon>
    </lineage>
</organism>